<feature type="compositionally biased region" description="Basic and acidic residues" evidence="8">
    <location>
        <begin position="120"/>
        <end position="142"/>
    </location>
</feature>
<dbReference type="EMBL" id="PZQS01000007">
    <property type="protein sequence ID" value="PVD26874.1"/>
    <property type="molecule type" value="Genomic_DNA"/>
</dbReference>
<dbReference type="GO" id="GO:0006614">
    <property type="term" value="P:SRP-dependent cotranslational protein targeting to membrane"/>
    <property type="evidence" value="ECO:0007669"/>
    <property type="project" value="InterPro"/>
</dbReference>
<name>A0A2T7P0C8_POMCA</name>
<keyword evidence="6" id="KW-0472">Membrane</keyword>
<keyword evidence="4" id="KW-0256">Endoplasmic reticulum</keyword>
<dbReference type="CDD" id="cd14826">
    <property type="entry name" value="SR_alpha_SRX"/>
    <property type="match status" value="1"/>
</dbReference>
<dbReference type="FunFam" id="3.30.450.60:FF:000015">
    <property type="entry name" value="Signal recognition particle receptor subunit alpha"/>
    <property type="match status" value="1"/>
</dbReference>
<dbReference type="CDD" id="cd17876">
    <property type="entry name" value="SRalpha_C"/>
    <property type="match status" value="1"/>
</dbReference>
<dbReference type="SUPFAM" id="SSF64356">
    <property type="entry name" value="SNARE-like"/>
    <property type="match status" value="1"/>
</dbReference>
<dbReference type="OrthoDB" id="1727884at2759"/>
<dbReference type="GO" id="GO:0006886">
    <property type="term" value="P:intracellular protein transport"/>
    <property type="evidence" value="ECO:0007669"/>
    <property type="project" value="InterPro"/>
</dbReference>
<comment type="subcellular location">
    <subcellularLocation>
        <location evidence="1">Endoplasmic reticulum membrane</location>
        <topology evidence="1">Peripheral membrane protein</topology>
        <orientation evidence="1">Cytoplasmic side</orientation>
    </subcellularLocation>
</comment>
<keyword evidence="5" id="KW-0342">GTP-binding</keyword>
<evidence type="ECO:0000259" key="9">
    <source>
        <dbReference type="PROSITE" id="PS00300"/>
    </source>
</evidence>
<feature type="compositionally biased region" description="Basic and acidic residues" evidence="8">
    <location>
        <begin position="152"/>
        <end position="168"/>
    </location>
</feature>
<dbReference type="Pfam" id="PF04086">
    <property type="entry name" value="SRP-alpha_N"/>
    <property type="match status" value="1"/>
</dbReference>
<dbReference type="InterPro" id="IPR007222">
    <property type="entry name" value="Sig_recog_particle_rcpt_asu_N"/>
</dbReference>
<sequence length="641" mass="71153">MLDFFTIFSKGGIVLWCFQGTSQLFTPSINALVKTVILQQRTGSNSFNHESLTLKYKLDNEFELVFVVAYQKILQLSYVDKFLNDIQLEFRDKYKDDLSHGNLSRNFDFTETFQRMLRVQEDESKQEAKAPKAMRTFEESQKSKKTVSSMIENKKDEKKAVKVKDNKNSKSANSPAPGQKPPAVEVTSSPGNGTIKDGEMDEETLRKNRELLFARGKKKPVVSKSPEPNKKTKSARVWELNGKNSGSLDFSNADTEATQNGMLEDKKSMPTKAELELVNTMSGQLKDIETDSSEEEDDDEEVEEEKAPIPKQKASKSSGGFGMFSMFKNLVGSKTLSKEDLAPVLEKMKDHLIAKNVAADISSKLCESVAAKIEGKVLGTFGSVTATVKAALQESCMQILEPQRRVDILRDAMEARQQRRPFVIAFCGVNGVGKSTNLAKVCFWLIENGFRVLIAACDTFRAGAVEQLRTHVRKLNALHPPEKHNGQQMVQLYEKGYGKDAAGIAMEAINYARDCHIDICLVDTAGRMQDNEPLMRALAKLIKVNQPDLVLFVGEALVGNEAVDQLTKFNQALADHSNMTQPRLIDGIILTKFDTIDDKVGAAISMTYTTGQPIVFVGTGQTYTDIRNLNARAVVSALLKA</sequence>
<dbReference type="PROSITE" id="PS00300">
    <property type="entry name" value="SRP54"/>
    <property type="match status" value="1"/>
</dbReference>
<protein>
    <recommendedName>
        <fullName evidence="9">SRP54-type proteins GTP-binding domain-containing protein</fullName>
    </recommendedName>
</protein>
<dbReference type="GO" id="GO:0005047">
    <property type="term" value="F:signal recognition particle binding"/>
    <property type="evidence" value="ECO:0007669"/>
    <property type="project" value="InterPro"/>
</dbReference>
<evidence type="ECO:0000256" key="3">
    <source>
        <dbReference type="ARBA" id="ARBA00022741"/>
    </source>
</evidence>
<dbReference type="Pfam" id="PF00448">
    <property type="entry name" value="SRP54"/>
    <property type="match status" value="1"/>
</dbReference>
<dbReference type="SMART" id="SM00963">
    <property type="entry name" value="SRP54_N"/>
    <property type="match status" value="1"/>
</dbReference>
<comment type="similarity">
    <text evidence="2">Belongs to the GTP-binding SRP family.</text>
</comment>
<dbReference type="InterPro" id="IPR036225">
    <property type="entry name" value="SRP/SRP_N"/>
</dbReference>
<dbReference type="GO" id="GO:0003924">
    <property type="term" value="F:GTPase activity"/>
    <property type="evidence" value="ECO:0007669"/>
    <property type="project" value="InterPro"/>
</dbReference>
<keyword evidence="3" id="KW-0547">Nucleotide-binding</keyword>
<dbReference type="InterPro" id="IPR027417">
    <property type="entry name" value="P-loop_NTPase"/>
</dbReference>
<feature type="region of interest" description="Disordered" evidence="8">
    <location>
        <begin position="120"/>
        <end position="253"/>
    </location>
</feature>
<dbReference type="PANTHER" id="PTHR43134:SF1">
    <property type="entry name" value="SIGNAL RECOGNITION PARTICLE RECEPTOR SUBUNIT ALPHA"/>
    <property type="match status" value="1"/>
</dbReference>
<dbReference type="InterPro" id="IPR042101">
    <property type="entry name" value="SRP54_N_sf"/>
</dbReference>
<keyword evidence="11" id="KW-1185">Reference proteome</keyword>
<accession>A0A2T7P0C8</accession>
<dbReference type="SMART" id="SM00382">
    <property type="entry name" value="AAA"/>
    <property type="match status" value="1"/>
</dbReference>
<dbReference type="Gene3D" id="3.30.450.60">
    <property type="match status" value="1"/>
</dbReference>
<dbReference type="SUPFAM" id="SSF47364">
    <property type="entry name" value="Domain of the SRP/SRP receptor G-proteins"/>
    <property type="match status" value="1"/>
</dbReference>
<evidence type="ECO:0000313" key="10">
    <source>
        <dbReference type="EMBL" id="PVD26874.1"/>
    </source>
</evidence>
<feature type="domain" description="SRP54-type proteins GTP-binding" evidence="9">
    <location>
        <begin position="613"/>
        <end position="626"/>
    </location>
</feature>
<reference evidence="10 11" key="1">
    <citation type="submission" date="2018-04" db="EMBL/GenBank/DDBJ databases">
        <title>The genome of golden apple snail Pomacea canaliculata provides insight into stress tolerance and invasive adaptation.</title>
        <authorList>
            <person name="Liu C."/>
            <person name="Liu B."/>
            <person name="Ren Y."/>
            <person name="Zhang Y."/>
            <person name="Wang H."/>
            <person name="Li S."/>
            <person name="Jiang F."/>
            <person name="Yin L."/>
            <person name="Zhang G."/>
            <person name="Qian W."/>
            <person name="Fan W."/>
        </authorList>
    </citation>
    <scope>NUCLEOTIDE SEQUENCE [LARGE SCALE GENOMIC DNA]</scope>
    <source>
        <strain evidence="10">SZHN2017</strain>
        <tissue evidence="10">Muscle</tissue>
    </source>
</reference>
<evidence type="ECO:0000256" key="6">
    <source>
        <dbReference type="ARBA" id="ARBA00023136"/>
    </source>
</evidence>
<feature type="compositionally biased region" description="Polar residues" evidence="8">
    <location>
        <begin position="242"/>
        <end position="253"/>
    </location>
</feature>
<dbReference type="FunFam" id="3.40.50.300:FF:000188">
    <property type="entry name" value="signal recognition particle receptor subunit alpha"/>
    <property type="match status" value="1"/>
</dbReference>
<dbReference type="OMA" id="HLGWIDK"/>
<dbReference type="GO" id="GO:0005785">
    <property type="term" value="C:signal recognition particle receptor complex"/>
    <property type="evidence" value="ECO:0007669"/>
    <property type="project" value="InterPro"/>
</dbReference>
<dbReference type="PANTHER" id="PTHR43134">
    <property type="entry name" value="SIGNAL RECOGNITION PARTICLE RECEPTOR SUBUNIT ALPHA"/>
    <property type="match status" value="1"/>
</dbReference>
<evidence type="ECO:0000256" key="7">
    <source>
        <dbReference type="ARBA" id="ARBA00023170"/>
    </source>
</evidence>
<dbReference type="SUPFAM" id="SSF52540">
    <property type="entry name" value="P-loop containing nucleoside triphosphate hydrolases"/>
    <property type="match status" value="1"/>
</dbReference>
<gene>
    <name evidence="10" type="ORF">C0Q70_12022</name>
</gene>
<dbReference type="GO" id="GO:0005525">
    <property type="term" value="F:GTP binding"/>
    <property type="evidence" value="ECO:0007669"/>
    <property type="project" value="UniProtKB-KW"/>
</dbReference>
<evidence type="ECO:0000256" key="4">
    <source>
        <dbReference type="ARBA" id="ARBA00022824"/>
    </source>
</evidence>
<dbReference type="AlphaFoldDB" id="A0A2T7P0C8"/>
<feature type="compositionally biased region" description="Acidic residues" evidence="8">
    <location>
        <begin position="290"/>
        <end position="304"/>
    </location>
</feature>
<dbReference type="Pfam" id="PF02881">
    <property type="entry name" value="SRP54_N"/>
    <property type="match status" value="1"/>
</dbReference>
<dbReference type="SMART" id="SM00962">
    <property type="entry name" value="SRP54"/>
    <property type="match status" value="1"/>
</dbReference>
<organism evidence="10 11">
    <name type="scientific">Pomacea canaliculata</name>
    <name type="common">Golden apple snail</name>
    <dbReference type="NCBI Taxonomy" id="400727"/>
    <lineage>
        <taxon>Eukaryota</taxon>
        <taxon>Metazoa</taxon>
        <taxon>Spiralia</taxon>
        <taxon>Lophotrochozoa</taxon>
        <taxon>Mollusca</taxon>
        <taxon>Gastropoda</taxon>
        <taxon>Caenogastropoda</taxon>
        <taxon>Architaenioglossa</taxon>
        <taxon>Ampullarioidea</taxon>
        <taxon>Ampullariidae</taxon>
        <taxon>Pomacea</taxon>
    </lineage>
</organism>
<dbReference type="Gene3D" id="3.40.50.300">
    <property type="entry name" value="P-loop containing nucleotide triphosphate hydrolases"/>
    <property type="match status" value="1"/>
</dbReference>
<evidence type="ECO:0000256" key="5">
    <source>
        <dbReference type="ARBA" id="ARBA00023134"/>
    </source>
</evidence>
<dbReference type="InterPro" id="IPR013822">
    <property type="entry name" value="Signal_recog_particl_SRP54_hlx"/>
</dbReference>
<feature type="compositionally biased region" description="Basic and acidic residues" evidence="8">
    <location>
        <begin position="203"/>
        <end position="212"/>
    </location>
</feature>
<comment type="caution">
    <text evidence="10">The sequence shown here is derived from an EMBL/GenBank/DDBJ whole genome shotgun (WGS) entry which is preliminary data.</text>
</comment>
<keyword evidence="7" id="KW-0675">Receptor</keyword>
<proteinExistence type="inferred from homology"/>
<dbReference type="InterPro" id="IPR011012">
    <property type="entry name" value="Longin-like_dom_sf"/>
</dbReference>
<evidence type="ECO:0000256" key="8">
    <source>
        <dbReference type="SAM" id="MobiDB-lite"/>
    </source>
</evidence>
<feature type="region of interest" description="Disordered" evidence="8">
    <location>
        <begin position="281"/>
        <end position="317"/>
    </location>
</feature>
<dbReference type="Proteomes" id="UP000245119">
    <property type="component" value="Linkage Group LG7"/>
</dbReference>
<dbReference type="STRING" id="400727.A0A2T7P0C8"/>
<evidence type="ECO:0000256" key="2">
    <source>
        <dbReference type="ARBA" id="ARBA00008531"/>
    </source>
</evidence>
<evidence type="ECO:0000313" key="11">
    <source>
        <dbReference type="Proteomes" id="UP000245119"/>
    </source>
</evidence>
<evidence type="ECO:0000256" key="1">
    <source>
        <dbReference type="ARBA" id="ARBA00004397"/>
    </source>
</evidence>
<dbReference type="InterPro" id="IPR000897">
    <property type="entry name" value="SRP54_GTPase_dom"/>
</dbReference>
<dbReference type="Gene3D" id="1.20.120.140">
    <property type="entry name" value="Signal recognition particle SRP54, nucleotide-binding domain"/>
    <property type="match status" value="1"/>
</dbReference>
<dbReference type="InterPro" id="IPR003593">
    <property type="entry name" value="AAA+_ATPase"/>
</dbReference>